<evidence type="ECO:0000313" key="11">
    <source>
        <dbReference type="Proteomes" id="UP000241769"/>
    </source>
</evidence>
<feature type="domain" description="GAIN-B" evidence="9">
    <location>
        <begin position="1017"/>
        <end position="1173"/>
    </location>
</feature>
<dbReference type="EMBL" id="MDYQ01000008">
    <property type="protein sequence ID" value="PRP88639.1"/>
    <property type="molecule type" value="Genomic_DNA"/>
</dbReference>
<protein>
    <submittedName>
        <fullName evidence="10">Outer membrane protein, hemagluttinin-like protein</fullName>
    </submittedName>
</protein>
<dbReference type="InterPro" id="IPR046338">
    <property type="entry name" value="GAIN_dom_sf"/>
</dbReference>
<comment type="caution">
    <text evidence="10">The sequence shown here is derived from an EMBL/GenBank/DDBJ whole genome shotgun (WGS) entry which is preliminary data.</text>
</comment>
<keyword evidence="4 7" id="KW-0472">Membrane</keyword>
<feature type="compositionally biased region" description="Low complexity" evidence="6">
    <location>
        <begin position="30"/>
        <end position="76"/>
    </location>
</feature>
<dbReference type="OrthoDB" id="10040049at2759"/>
<comment type="subcellular location">
    <subcellularLocation>
        <location evidence="1">Membrane</location>
    </subcellularLocation>
</comment>
<dbReference type="SMART" id="SM00303">
    <property type="entry name" value="GPS"/>
    <property type="match status" value="1"/>
</dbReference>
<evidence type="ECO:0000256" key="2">
    <source>
        <dbReference type="ARBA" id="ARBA00022692"/>
    </source>
</evidence>
<keyword evidence="5" id="KW-1015">Disulfide bond</keyword>
<dbReference type="GO" id="GO:0016020">
    <property type="term" value="C:membrane"/>
    <property type="evidence" value="ECO:0007669"/>
    <property type="project" value="UniProtKB-SubCell"/>
</dbReference>
<keyword evidence="2 7" id="KW-0812">Transmembrane</keyword>
<dbReference type="InParanoid" id="A0A2P6NXH3"/>
<dbReference type="PROSITE" id="PS50221">
    <property type="entry name" value="GAIN_B"/>
    <property type="match status" value="1"/>
</dbReference>
<keyword evidence="3 7" id="KW-1133">Transmembrane helix</keyword>
<keyword evidence="8" id="KW-0732">Signal</keyword>
<organism evidence="10 11">
    <name type="scientific">Planoprotostelium fungivorum</name>
    <dbReference type="NCBI Taxonomy" id="1890364"/>
    <lineage>
        <taxon>Eukaryota</taxon>
        <taxon>Amoebozoa</taxon>
        <taxon>Evosea</taxon>
        <taxon>Variosea</taxon>
        <taxon>Cavosteliida</taxon>
        <taxon>Cavosteliaceae</taxon>
        <taxon>Planoprotostelium</taxon>
    </lineage>
</organism>
<feature type="signal peptide" evidence="8">
    <location>
        <begin position="1"/>
        <end position="19"/>
    </location>
</feature>
<evidence type="ECO:0000256" key="8">
    <source>
        <dbReference type="SAM" id="SignalP"/>
    </source>
</evidence>
<evidence type="ECO:0000256" key="7">
    <source>
        <dbReference type="SAM" id="Phobius"/>
    </source>
</evidence>
<sequence length="1248" mass="135560">MSRHAVLVSVIFLALSVFGQNSTLTPSGNSTDTVTSSFSTSSDLGTNTTSSVSTSTSTISDSNGSPSSSSSNMSTTESYTSTFSSSISASNTSTIENTTTSTSSSSGSSESGTSTTSTTSISTSSGSSGTTSASPIQTLILSLANSSINYCSPINITVNGSQTATIQWSVTPPIPGFPAGSNGIFLLLPPSFLVPGNLTFTAVDGLNNTGSLTITVPPMPGHIFYKDRPDSAKMVAWSSANLQISFSTCRHNISRPSWSATNDRGNPFPLYRNNNPFIAKFPEYSTPGVYHVMANITYKNGYVQSLSFRLEIVPTAPYAAISQNSIVLLGSNEDVVLDSYLSFNMDNQSPYGLTYLWACTTQQNDCSTVVNNTQLFSNSSDSIYIPAGSLSPGVYQFQLTVSTSFLSSSAYTSLTIVEDSIISVTISSPQGNPINSDGIVYFDSHLDPSDDASISWSSDSFMISAYGVQLASGSFYIPPYILSPCSNYSITCNVTAGDAYGCPLDGGKVSLRVVSGTYDVFRMPTSTENDIDTVFALSFSNYSSPEIPVDVQFYLKAADTTQLYLNDDPYQIFTTLYPTHASDSSLTIVAKVYRMDTFTQQTYTMKVYLQMDAANASDYQRSLFRVATLYNTPVVSPLAAYSVQNNYTYGIRYTLLSESNVPLNHQVVTDDDYTVFNYVIQPDGHGLSTKFLTGSLLNLLDGTNYPASFSLFDPVLRSASIILYGWSNNATDVWDRYSPYNTAAVNLYLTITAFLPQTVYLGGLCGAGAFTEREDNIEFYATSMADYSQAQLQTPSGAGIQFPEMATTQGCQTVNFVYWPFDIFTQTVPSTLTDSNQTGVITISNIFASSGQFKLTLYANNVDSNLTYVYCATRQLNEDWVALGYATYDNENYWNCLVDPPQGDTTDYTLFIATSQQVIQRNIQSLINDFEGLISTILNETNVDPLSYCSSLASITILHPETTVSYLSLCNASLLQLGYPISSSVGQILAQEYIHPGNGQIFDFISSLTSRLVQSNIQASLSTTWYSLLVSRQTSNQNNFGGYTIPDSLPESLGESLTIALSFLLYNPLSSQKPNNLDFVSSITGLSVYSSNGTKLSVQGSPDPIIINISNFSSSITQNGSLSCVYWNENHRAFDKDGCETSVYWGDNGALQVTCSCYHLTNFTVIQEPQNTTNTITEENNNQNNDNRHINPAAIVVPVVLGTILIVILVVIVIFIKRRRNEKRQFHDLEMEANPIGQGSESDYSPRL</sequence>
<evidence type="ECO:0000256" key="4">
    <source>
        <dbReference type="ARBA" id="ARBA00023136"/>
    </source>
</evidence>
<dbReference type="Proteomes" id="UP000241769">
    <property type="component" value="Unassembled WGS sequence"/>
</dbReference>
<keyword evidence="11" id="KW-1185">Reference proteome</keyword>
<dbReference type="AlphaFoldDB" id="A0A2P6NXH3"/>
<evidence type="ECO:0000256" key="5">
    <source>
        <dbReference type="ARBA" id="ARBA00023157"/>
    </source>
</evidence>
<accession>A0A2P6NXH3</accession>
<dbReference type="InterPro" id="IPR057244">
    <property type="entry name" value="GAIN_B"/>
</dbReference>
<gene>
    <name evidence="10" type="ORF">PROFUN_02735</name>
</gene>
<feature type="transmembrane region" description="Helical" evidence="7">
    <location>
        <begin position="1193"/>
        <end position="1216"/>
    </location>
</feature>
<evidence type="ECO:0000256" key="6">
    <source>
        <dbReference type="SAM" id="MobiDB-lite"/>
    </source>
</evidence>
<evidence type="ECO:0000256" key="1">
    <source>
        <dbReference type="ARBA" id="ARBA00004370"/>
    </source>
</evidence>
<proteinExistence type="predicted"/>
<dbReference type="InterPro" id="IPR000203">
    <property type="entry name" value="GPS"/>
</dbReference>
<reference evidence="10 11" key="1">
    <citation type="journal article" date="2018" name="Genome Biol. Evol.">
        <title>Multiple Roots of Fruiting Body Formation in Amoebozoa.</title>
        <authorList>
            <person name="Hillmann F."/>
            <person name="Forbes G."/>
            <person name="Novohradska S."/>
            <person name="Ferling I."/>
            <person name="Riege K."/>
            <person name="Groth M."/>
            <person name="Westermann M."/>
            <person name="Marz M."/>
            <person name="Spaller T."/>
            <person name="Winckler T."/>
            <person name="Schaap P."/>
            <person name="Glockner G."/>
        </authorList>
    </citation>
    <scope>NUCLEOTIDE SEQUENCE [LARGE SCALE GENOMIC DNA]</scope>
    <source>
        <strain evidence="10 11">Jena</strain>
    </source>
</reference>
<feature type="region of interest" description="Disordered" evidence="6">
    <location>
        <begin position="90"/>
        <end position="133"/>
    </location>
</feature>
<name>A0A2P6NXH3_9EUKA</name>
<feature type="region of interest" description="Disordered" evidence="6">
    <location>
        <begin position="23"/>
        <end position="76"/>
    </location>
</feature>
<evidence type="ECO:0000259" key="9">
    <source>
        <dbReference type="PROSITE" id="PS50221"/>
    </source>
</evidence>
<evidence type="ECO:0000313" key="10">
    <source>
        <dbReference type="EMBL" id="PRP88639.1"/>
    </source>
</evidence>
<feature type="chain" id="PRO_5015151383" evidence="8">
    <location>
        <begin position="20"/>
        <end position="1248"/>
    </location>
</feature>
<evidence type="ECO:0000256" key="3">
    <source>
        <dbReference type="ARBA" id="ARBA00022989"/>
    </source>
</evidence>
<dbReference type="Gene3D" id="2.60.220.50">
    <property type="match status" value="1"/>
</dbReference>
<dbReference type="Pfam" id="PF01825">
    <property type="entry name" value="GPS"/>
    <property type="match status" value="1"/>
</dbReference>